<name>A0A180H442_PUCT1</name>
<organism evidence="1">
    <name type="scientific">Puccinia triticina (isolate 1-1 / race 1 (BBBD))</name>
    <name type="common">Brown leaf rust fungus</name>
    <dbReference type="NCBI Taxonomy" id="630390"/>
    <lineage>
        <taxon>Eukaryota</taxon>
        <taxon>Fungi</taxon>
        <taxon>Dikarya</taxon>
        <taxon>Basidiomycota</taxon>
        <taxon>Pucciniomycotina</taxon>
        <taxon>Pucciniomycetes</taxon>
        <taxon>Pucciniales</taxon>
        <taxon>Pucciniaceae</taxon>
        <taxon>Puccinia</taxon>
    </lineage>
</organism>
<dbReference type="InterPro" id="IPR052396">
    <property type="entry name" value="Meiotic_Drive_Suppr_Kinase"/>
</dbReference>
<evidence type="ECO:0000313" key="3">
    <source>
        <dbReference type="Proteomes" id="UP000005240"/>
    </source>
</evidence>
<dbReference type="EnsemblFungi" id="PTTG_00824-t43_1">
    <property type="protein sequence ID" value="PTTG_00824-t43_1-p1"/>
    <property type="gene ID" value="PTTG_00824"/>
</dbReference>
<dbReference type="Gene3D" id="1.10.510.10">
    <property type="entry name" value="Transferase(Phosphotransferase) domain 1"/>
    <property type="match status" value="1"/>
</dbReference>
<dbReference type="AlphaFoldDB" id="A0A180H442"/>
<evidence type="ECO:0000313" key="2">
    <source>
        <dbReference type="EnsemblFungi" id="PTTG_00824-t43_1-p1"/>
    </source>
</evidence>
<dbReference type="OrthoDB" id="2156052at2759"/>
<sequence length="632" mass="70068">MAASISRRLQLSSICSSENATHTVCLLLDNLPDCVTIPHDVERDDDNNGPRLFLHYDQDITSLTVSALMERLHQELQPIIPPTYRASTRRYSLPMEIARACDPKNIKTFFHVMPVHPSTLVKKVLRKPEGKRLLVMDFRNTGTVSAETLLNRTFMGYELTPGTTTTCTTSAAGRAPRAVSLWTTFVSKVQGFQKQPAICAPHRTLFEDVKPKKHRVVGQESTIEGLLDNENFQVFNNLATGAPLWAGSRQLAPCCAQPDRTITNCSQTLLPIEVKPTSVIPEGTELVEEISSTLKKLYNAIEAKDHRWIKLSSTDRKSWEKIVHSSPASKAFTQAYGYSCANKTRYAILTNGIDWWFIKRSRQRMGDVQVTPSINIGSTNPTVAQCLNYIAKRALERPGCPSPSDPTPFPPSFNSQFPHQTRSLLLPPDSHAPVVLLLADGTEQFFDDGDVVGLEETVEGLHGSTSRAVVFGITIALKVVDLYKMQDGLAPLENELACYQHMAKLNGTIAPRLHAFGMLGNGAFPVLGTEWIDGHPLSKNDSALFPQVREAYSKLHSMYIKHGDVASRNILVTNDMVKLIDFAQAIIFEDKQVARGELDDEMDAVEALLRKLGVKSQASAADIPLRKMPRVE</sequence>
<reference evidence="1" key="2">
    <citation type="submission" date="2016-05" db="EMBL/GenBank/DDBJ databases">
        <title>Comparative analysis highlights variable genome content of wheat rusts and divergence of the mating loci.</title>
        <authorList>
            <person name="Cuomo C.A."/>
            <person name="Bakkeren G."/>
            <person name="Szabo L."/>
            <person name="Khalil H."/>
            <person name="Joly D."/>
            <person name="Goldberg J."/>
            <person name="Young S."/>
            <person name="Zeng Q."/>
            <person name="Fellers J."/>
        </authorList>
    </citation>
    <scope>NUCLEOTIDE SEQUENCE [LARGE SCALE GENOMIC DNA]</scope>
    <source>
        <strain evidence="1">1-1 BBBD Race 1</strain>
    </source>
</reference>
<dbReference type="VEuPathDB" id="FungiDB:PTTG_00824"/>
<gene>
    <name evidence="1" type="ORF">PTTG_00824</name>
</gene>
<reference evidence="1" key="1">
    <citation type="submission" date="2009-11" db="EMBL/GenBank/DDBJ databases">
        <authorList>
            <consortium name="The Broad Institute Genome Sequencing Platform"/>
            <person name="Ward D."/>
            <person name="Feldgarden M."/>
            <person name="Earl A."/>
            <person name="Young S.K."/>
            <person name="Zeng Q."/>
            <person name="Koehrsen M."/>
            <person name="Alvarado L."/>
            <person name="Berlin A."/>
            <person name="Bochicchio J."/>
            <person name="Borenstein D."/>
            <person name="Chapman S.B."/>
            <person name="Chen Z."/>
            <person name="Engels R."/>
            <person name="Freedman E."/>
            <person name="Gellesch M."/>
            <person name="Goldberg J."/>
            <person name="Griggs A."/>
            <person name="Gujja S."/>
            <person name="Heilman E."/>
            <person name="Heiman D."/>
            <person name="Hepburn T."/>
            <person name="Howarth C."/>
            <person name="Jen D."/>
            <person name="Larson L."/>
            <person name="Lewis B."/>
            <person name="Mehta T."/>
            <person name="Park D."/>
            <person name="Pearson M."/>
            <person name="Roberts A."/>
            <person name="Saif S."/>
            <person name="Shea T."/>
            <person name="Shenoy N."/>
            <person name="Sisk P."/>
            <person name="Stolte C."/>
            <person name="Sykes S."/>
            <person name="Thomson T."/>
            <person name="Walk T."/>
            <person name="White J."/>
            <person name="Yandava C."/>
            <person name="Izard J."/>
            <person name="Baranova O.V."/>
            <person name="Blanton J.M."/>
            <person name="Tanner A.C."/>
            <person name="Dewhirst F.E."/>
            <person name="Haas B."/>
            <person name="Nusbaum C."/>
            <person name="Birren B."/>
        </authorList>
    </citation>
    <scope>NUCLEOTIDE SEQUENCE [LARGE SCALE GENOMIC DNA]</scope>
    <source>
        <strain evidence="1">1-1 BBBD Race 1</strain>
    </source>
</reference>
<dbReference type="Proteomes" id="UP000005240">
    <property type="component" value="Unassembled WGS sequence"/>
</dbReference>
<evidence type="ECO:0000313" key="1">
    <source>
        <dbReference type="EMBL" id="OAV99581.1"/>
    </source>
</evidence>
<accession>A0A180H442</accession>
<reference evidence="2 3" key="3">
    <citation type="journal article" date="2017" name="G3 (Bethesda)">
        <title>Comparative analysis highlights variable genome content of wheat rusts and divergence of the mating loci.</title>
        <authorList>
            <person name="Cuomo C.A."/>
            <person name="Bakkeren G."/>
            <person name="Khalil H.B."/>
            <person name="Panwar V."/>
            <person name="Joly D."/>
            <person name="Linning R."/>
            <person name="Sakthikumar S."/>
            <person name="Song X."/>
            <person name="Adiconis X."/>
            <person name="Fan L."/>
            <person name="Goldberg J.M."/>
            <person name="Levin J.Z."/>
            <person name="Young S."/>
            <person name="Zeng Q."/>
            <person name="Anikster Y."/>
            <person name="Bruce M."/>
            <person name="Wang M."/>
            <person name="Yin C."/>
            <person name="McCallum B."/>
            <person name="Szabo L.J."/>
            <person name="Hulbert S."/>
            <person name="Chen X."/>
            <person name="Fellers J.P."/>
        </authorList>
    </citation>
    <scope>NUCLEOTIDE SEQUENCE</scope>
    <source>
        <strain evidence="2">isolate 1-1 / race 1 (BBBD)</strain>
        <strain evidence="3">Isolate 1-1 / race 1 (BBBD)</strain>
    </source>
</reference>
<dbReference type="PROSITE" id="PS00109">
    <property type="entry name" value="PROTEIN_KINASE_TYR"/>
    <property type="match status" value="1"/>
</dbReference>
<dbReference type="InterPro" id="IPR008266">
    <property type="entry name" value="Tyr_kinase_AS"/>
</dbReference>
<dbReference type="GO" id="GO:0004672">
    <property type="term" value="F:protein kinase activity"/>
    <property type="evidence" value="ECO:0007669"/>
    <property type="project" value="InterPro"/>
</dbReference>
<dbReference type="STRING" id="630390.A0A180H442"/>
<dbReference type="EMBL" id="ADAS02000002">
    <property type="protein sequence ID" value="OAV99581.1"/>
    <property type="molecule type" value="Genomic_DNA"/>
</dbReference>
<protein>
    <submittedName>
        <fullName evidence="2">Non-specific serine/threonine protein kinase</fullName>
    </submittedName>
</protein>
<dbReference type="SUPFAM" id="SSF56112">
    <property type="entry name" value="Protein kinase-like (PK-like)"/>
    <property type="match status" value="1"/>
</dbReference>
<dbReference type="PANTHER" id="PTHR37171">
    <property type="entry name" value="SERINE/THREONINE-PROTEIN KINASE YRZF-RELATED"/>
    <property type="match status" value="1"/>
</dbReference>
<keyword evidence="3" id="KW-1185">Reference proteome</keyword>
<proteinExistence type="predicted"/>
<dbReference type="PANTHER" id="PTHR37171:SF1">
    <property type="entry name" value="SERINE_THREONINE-PROTEIN KINASE YRZF-RELATED"/>
    <property type="match status" value="1"/>
</dbReference>
<dbReference type="InterPro" id="IPR011009">
    <property type="entry name" value="Kinase-like_dom_sf"/>
</dbReference>
<reference evidence="2" key="4">
    <citation type="submission" date="2025-05" db="UniProtKB">
        <authorList>
            <consortium name="EnsemblFungi"/>
        </authorList>
    </citation>
    <scope>IDENTIFICATION</scope>
    <source>
        <strain evidence="2">isolate 1-1 / race 1 (BBBD)</strain>
    </source>
</reference>